<evidence type="ECO:0000313" key="8">
    <source>
        <dbReference type="EMBL" id="KAF5936604.1"/>
    </source>
</evidence>
<comment type="subcellular location">
    <subcellularLocation>
        <location evidence="1 5">Nucleus</location>
    </subcellularLocation>
</comment>
<sequence>MLASQTGLSRNQVSNWFINARVRVWKPMVEEIHMLETKGLAEPNSNLGKIDGEPNAENDHQPANKAQETNMDTDRTQNNGIRRSGSERNSVKSQLAWMVRSWRGGLEIGGLGAVSLTLGLRQSAEQLEQEEIQIRQHFGGQMIHDFVGLIYHQMNFMVDLDLLVNRRVDIRIQPPVISDAHPDFFGFRTPLDLATTIIATTLGSSSATTTSTIVVIEVLPRDVMVVVHTASWVFKFAL</sequence>
<comment type="caution">
    <text evidence="8">The sequence shown here is derived from an EMBL/GenBank/DDBJ whole genome shotgun (WGS) entry which is preliminary data.</text>
</comment>
<dbReference type="PANTHER" id="PTHR11850">
    <property type="entry name" value="HOMEOBOX PROTEIN TRANSCRIPTION FACTORS"/>
    <property type="match status" value="1"/>
</dbReference>
<evidence type="ECO:0000256" key="6">
    <source>
        <dbReference type="SAM" id="MobiDB-lite"/>
    </source>
</evidence>
<feature type="compositionally biased region" description="Polar residues" evidence="6">
    <location>
        <begin position="64"/>
        <end position="83"/>
    </location>
</feature>
<keyword evidence="3 5" id="KW-0371">Homeobox</keyword>
<proteinExistence type="predicted"/>
<evidence type="ECO:0000256" key="2">
    <source>
        <dbReference type="ARBA" id="ARBA00023125"/>
    </source>
</evidence>
<dbReference type="Proteomes" id="UP000593564">
    <property type="component" value="Unassembled WGS sequence"/>
</dbReference>
<keyword evidence="2 5" id="KW-0238">DNA-binding</keyword>
<dbReference type="CDD" id="cd00086">
    <property type="entry name" value="homeodomain"/>
    <property type="match status" value="1"/>
</dbReference>
<reference evidence="8 9" key="2">
    <citation type="submission" date="2020-07" db="EMBL/GenBank/DDBJ databases">
        <title>Genome assembly of wild tea tree DASZ reveals pedigree and selection history of tea varieties.</title>
        <authorList>
            <person name="Zhang W."/>
        </authorList>
    </citation>
    <scope>NUCLEOTIDE SEQUENCE [LARGE SCALE GENOMIC DNA]</scope>
    <source>
        <strain evidence="9">cv. G240</strain>
        <tissue evidence="8">Leaf</tissue>
    </source>
</reference>
<dbReference type="InterPro" id="IPR001356">
    <property type="entry name" value="HD"/>
</dbReference>
<feature type="domain" description="Homeobox" evidence="7">
    <location>
        <begin position="1"/>
        <end position="27"/>
    </location>
</feature>
<evidence type="ECO:0000259" key="7">
    <source>
        <dbReference type="PROSITE" id="PS50071"/>
    </source>
</evidence>
<dbReference type="InterPro" id="IPR050224">
    <property type="entry name" value="TALE_homeobox"/>
</dbReference>
<protein>
    <recommendedName>
        <fullName evidence="7">Homeobox domain-containing protein</fullName>
    </recommendedName>
</protein>
<dbReference type="GO" id="GO:0005634">
    <property type="term" value="C:nucleus"/>
    <property type="evidence" value="ECO:0007669"/>
    <property type="project" value="UniProtKB-SubCell"/>
</dbReference>
<keyword evidence="4 5" id="KW-0539">Nucleus</keyword>
<dbReference type="GO" id="GO:0006355">
    <property type="term" value="P:regulation of DNA-templated transcription"/>
    <property type="evidence" value="ECO:0007669"/>
    <property type="project" value="InterPro"/>
</dbReference>
<keyword evidence="9" id="KW-1185">Reference proteome</keyword>
<evidence type="ECO:0000256" key="1">
    <source>
        <dbReference type="ARBA" id="ARBA00004123"/>
    </source>
</evidence>
<dbReference type="Pfam" id="PF05920">
    <property type="entry name" value="Homeobox_KN"/>
    <property type="match status" value="1"/>
</dbReference>
<dbReference type="EMBL" id="JACBKZ010000012">
    <property type="protein sequence ID" value="KAF5936604.1"/>
    <property type="molecule type" value="Genomic_DNA"/>
</dbReference>
<evidence type="ECO:0000313" key="9">
    <source>
        <dbReference type="Proteomes" id="UP000593564"/>
    </source>
</evidence>
<dbReference type="PROSITE" id="PS50071">
    <property type="entry name" value="HOMEOBOX_2"/>
    <property type="match status" value="1"/>
</dbReference>
<gene>
    <name evidence="8" type="ORF">HYC85_024110</name>
</gene>
<dbReference type="SUPFAM" id="SSF46689">
    <property type="entry name" value="Homeodomain-like"/>
    <property type="match status" value="1"/>
</dbReference>
<dbReference type="Gene3D" id="1.10.10.60">
    <property type="entry name" value="Homeodomain-like"/>
    <property type="match status" value="1"/>
</dbReference>
<organism evidence="8 9">
    <name type="scientific">Camellia sinensis</name>
    <name type="common">Tea plant</name>
    <name type="synonym">Thea sinensis</name>
    <dbReference type="NCBI Taxonomy" id="4442"/>
    <lineage>
        <taxon>Eukaryota</taxon>
        <taxon>Viridiplantae</taxon>
        <taxon>Streptophyta</taxon>
        <taxon>Embryophyta</taxon>
        <taxon>Tracheophyta</taxon>
        <taxon>Spermatophyta</taxon>
        <taxon>Magnoliopsida</taxon>
        <taxon>eudicotyledons</taxon>
        <taxon>Gunneridae</taxon>
        <taxon>Pentapetalae</taxon>
        <taxon>asterids</taxon>
        <taxon>Ericales</taxon>
        <taxon>Theaceae</taxon>
        <taxon>Camellia</taxon>
    </lineage>
</organism>
<dbReference type="InterPro" id="IPR008422">
    <property type="entry name" value="KN_HD"/>
</dbReference>
<evidence type="ECO:0000256" key="5">
    <source>
        <dbReference type="PROSITE-ProRule" id="PRU00108"/>
    </source>
</evidence>
<dbReference type="GO" id="GO:0003677">
    <property type="term" value="F:DNA binding"/>
    <property type="evidence" value="ECO:0007669"/>
    <property type="project" value="UniProtKB-UniRule"/>
</dbReference>
<dbReference type="AlphaFoldDB" id="A0A7J7GB31"/>
<dbReference type="InterPro" id="IPR009057">
    <property type="entry name" value="Homeodomain-like_sf"/>
</dbReference>
<feature type="region of interest" description="Disordered" evidence="6">
    <location>
        <begin position="42"/>
        <end position="88"/>
    </location>
</feature>
<reference evidence="9" key="1">
    <citation type="journal article" date="2020" name="Nat. Commun.">
        <title>Genome assembly of wild tea tree DASZ reveals pedigree and selection history of tea varieties.</title>
        <authorList>
            <person name="Zhang W."/>
            <person name="Zhang Y."/>
            <person name="Qiu H."/>
            <person name="Guo Y."/>
            <person name="Wan H."/>
            <person name="Zhang X."/>
            <person name="Scossa F."/>
            <person name="Alseekh S."/>
            <person name="Zhang Q."/>
            <person name="Wang P."/>
            <person name="Xu L."/>
            <person name="Schmidt M.H."/>
            <person name="Jia X."/>
            <person name="Li D."/>
            <person name="Zhu A."/>
            <person name="Guo F."/>
            <person name="Chen W."/>
            <person name="Ni D."/>
            <person name="Usadel B."/>
            <person name="Fernie A.R."/>
            <person name="Wen W."/>
        </authorList>
    </citation>
    <scope>NUCLEOTIDE SEQUENCE [LARGE SCALE GENOMIC DNA]</scope>
    <source>
        <strain evidence="9">cv. G240</strain>
    </source>
</reference>
<accession>A0A7J7GB31</accession>
<evidence type="ECO:0000256" key="4">
    <source>
        <dbReference type="ARBA" id="ARBA00023242"/>
    </source>
</evidence>
<evidence type="ECO:0000256" key="3">
    <source>
        <dbReference type="ARBA" id="ARBA00023155"/>
    </source>
</evidence>
<name>A0A7J7GB31_CAMSI</name>
<feature type="DNA-binding region" description="Homeobox" evidence="5">
    <location>
        <begin position="3"/>
        <end position="28"/>
    </location>
</feature>